<feature type="region of interest" description="Disordered" evidence="1">
    <location>
        <begin position="145"/>
        <end position="182"/>
    </location>
</feature>
<dbReference type="AlphaFoldDB" id="A0A0N4YHW2"/>
<feature type="compositionally biased region" description="Basic and acidic residues" evidence="1">
    <location>
        <begin position="357"/>
        <end position="366"/>
    </location>
</feature>
<dbReference type="Proteomes" id="UP000271162">
    <property type="component" value="Unassembled WGS sequence"/>
</dbReference>
<sequence length="378" mass="43748">MHVPRRRSKFSYDKGRCVPVGWKPLVVDPRVRNYIYARAKRTCLEARDREAQRRAAEERQRERQQMRERVDVDLEACEAENLRFTVEGSREESYETTTTEEEEEEEEENNEEDRDSASSVEETVGDFQEDDARVLDLAEMRFDGDSLPSIQRRRRKRGETKKGSKSKEKKRRTVKKKGGRRKHKVVYDVPRFQLVFHHQSAMRSPVKRKSAGSSAAEGPMDMFVMRRGVSRGPIARLSLLGAGLEPVADDDSQTCLLRNRFLMKLRVQSTMFYQQLKGRTLDGNELLATIDGLAKSAIRPFKKRLSVEEYKNVMRAVVRECYKKRILDEKTISSKVRKYVDALKNGEQLPSGHHVPKRSDGDDTCKHSVPVKRLKVES</sequence>
<gene>
    <name evidence="2" type="ORF">NBR_LOCUS16474</name>
</gene>
<feature type="region of interest" description="Disordered" evidence="1">
    <location>
        <begin position="347"/>
        <end position="369"/>
    </location>
</feature>
<organism evidence="4">
    <name type="scientific">Nippostrongylus brasiliensis</name>
    <name type="common">Rat hookworm</name>
    <dbReference type="NCBI Taxonomy" id="27835"/>
    <lineage>
        <taxon>Eukaryota</taxon>
        <taxon>Metazoa</taxon>
        <taxon>Ecdysozoa</taxon>
        <taxon>Nematoda</taxon>
        <taxon>Chromadorea</taxon>
        <taxon>Rhabditida</taxon>
        <taxon>Rhabditina</taxon>
        <taxon>Rhabditomorpha</taxon>
        <taxon>Strongyloidea</taxon>
        <taxon>Heligmosomidae</taxon>
        <taxon>Nippostrongylus</taxon>
    </lineage>
</organism>
<reference evidence="2 3" key="2">
    <citation type="submission" date="2018-11" db="EMBL/GenBank/DDBJ databases">
        <authorList>
            <consortium name="Pathogen Informatics"/>
        </authorList>
    </citation>
    <scope>NUCLEOTIDE SEQUENCE [LARGE SCALE GENOMIC DNA]</scope>
</reference>
<keyword evidence="3" id="KW-1185">Reference proteome</keyword>
<feature type="compositionally biased region" description="Acidic residues" evidence="1">
    <location>
        <begin position="98"/>
        <end position="114"/>
    </location>
</feature>
<evidence type="ECO:0000313" key="2">
    <source>
        <dbReference type="EMBL" id="VDL80069.1"/>
    </source>
</evidence>
<evidence type="ECO:0000256" key="1">
    <source>
        <dbReference type="SAM" id="MobiDB-lite"/>
    </source>
</evidence>
<feature type="compositionally biased region" description="Basic residues" evidence="1">
    <location>
        <begin position="167"/>
        <end position="182"/>
    </location>
</feature>
<dbReference type="STRING" id="27835.A0A0N4YHW2"/>
<feature type="region of interest" description="Disordered" evidence="1">
    <location>
        <begin position="85"/>
        <end position="130"/>
    </location>
</feature>
<protein>
    <submittedName>
        <fullName evidence="2 4">Uncharacterized protein</fullName>
    </submittedName>
</protein>
<accession>A0A0N4YHW2</accession>
<evidence type="ECO:0000313" key="4">
    <source>
        <dbReference type="WBParaSite" id="NBR_0001647301-mRNA-1"/>
    </source>
</evidence>
<dbReference type="WBParaSite" id="NBR_0001647301-mRNA-1">
    <property type="protein sequence ID" value="NBR_0001647301-mRNA-1"/>
    <property type="gene ID" value="NBR_0001647301"/>
</dbReference>
<proteinExistence type="predicted"/>
<name>A0A0N4YHW2_NIPBR</name>
<reference evidence="4" key="1">
    <citation type="submission" date="2017-02" db="UniProtKB">
        <authorList>
            <consortium name="WormBaseParasite"/>
        </authorList>
    </citation>
    <scope>IDENTIFICATION</scope>
</reference>
<dbReference type="EMBL" id="UYSL01022224">
    <property type="protein sequence ID" value="VDL80069.1"/>
    <property type="molecule type" value="Genomic_DNA"/>
</dbReference>
<evidence type="ECO:0000313" key="3">
    <source>
        <dbReference type="Proteomes" id="UP000271162"/>
    </source>
</evidence>